<sequence>MLVKVFLQTSLLLWLAQQTLQGGVKPQNDGNGRMLPRAGSLGMLGPRGGIRAKPAKTGGTGVGNYPVAQQLRGGGYGVPGRVGGRGGITPGGVYGAGLGAGMGPGLGSQGWKPRGGYAGNGYRTQPGYRAGNGGYPRPGYGTGAGNYLGAGNTGYGAGLGQAGYPKGVAGKAPGVSTSLAQISKPPLREVGKLNALFLRRWKMVLTKCEKISNTPPLLGFANGYGAGGVGGAGGAGAGYPTVLADGGAGLAGKARKGAGVGLGAGGYPQGQGKYGGAGSGPGVVVPYGGLPVLPSGLGPDGVKSGLLGLGPDTGLGTGAGQLPYNGVPVNTAGLEGDVGYPYAAQHLGMANGDGGKSASKYGNGGGYGVQPSGYGQRQLGAAQVAPYGNGGAGVKESKYGGGGLNAFYGNGGYKG</sequence>
<organism evidence="1 2">
    <name type="scientific">Dallia pectoralis</name>
    <name type="common">Alaska blackfish</name>
    <dbReference type="NCBI Taxonomy" id="75939"/>
    <lineage>
        <taxon>Eukaryota</taxon>
        <taxon>Metazoa</taxon>
        <taxon>Chordata</taxon>
        <taxon>Craniata</taxon>
        <taxon>Vertebrata</taxon>
        <taxon>Euteleostomi</taxon>
        <taxon>Actinopterygii</taxon>
        <taxon>Neopterygii</taxon>
        <taxon>Teleostei</taxon>
        <taxon>Protacanthopterygii</taxon>
        <taxon>Esociformes</taxon>
        <taxon>Umbridae</taxon>
        <taxon>Dallia</taxon>
    </lineage>
</organism>
<evidence type="ECO:0000313" key="1">
    <source>
        <dbReference type="EMBL" id="KAJ7989533.1"/>
    </source>
</evidence>
<dbReference type="Proteomes" id="UP001157502">
    <property type="component" value="Chromosome 29"/>
</dbReference>
<accession>A0ACC2FDU6</accession>
<name>A0ACC2FDU6_DALPE</name>
<gene>
    <name evidence="1" type="ORF">DPEC_G00305530</name>
</gene>
<evidence type="ECO:0000313" key="2">
    <source>
        <dbReference type="Proteomes" id="UP001157502"/>
    </source>
</evidence>
<proteinExistence type="predicted"/>
<comment type="caution">
    <text evidence="1">The sequence shown here is derived from an EMBL/GenBank/DDBJ whole genome shotgun (WGS) entry which is preliminary data.</text>
</comment>
<protein>
    <submittedName>
        <fullName evidence="1">Uncharacterized protein</fullName>
    </submittedName>
</protein>
<dbReference type="EMBL" id="CM055756">
    <property type="protein sequence ID" value="KAJ7989533.1"/>
    <property type="molecule type" value="Genomic_DNA"/>
</dbReference>
<keyword evidence="2" id="KW-1185">Reference proteome</keyword>
<reference evidence="1" key="1">
    <citation type="submission" date="2021-05" db="EMBL/GenBank/DDBJ databases">
        <authorList>
            <person name="Pan Q."/>
            <person name="Jouanno E."/>
            <person name="Zahm M."/>
            <person name="Klopp C."/>
            <person name="Cabau C."/>
            <person name="Louis A."/>
            <person name="Berthelot C."/>
            <person name="Parey E."/>
            <person name="Roest Crollius H."/>
            <person name="Montfort J."/>
            <person name="Robinson-Rechavi M."/>
            <person name="Bouchez O."/>
            <person name="Lampietro C."/>
            <person name="Lopez Roques C."/>
            <person name="Donnadieu C."/>
            <person name="Postlethwait J."/>
            <person name="Bobe J."/>
            <person name="Dillon D."/>
            <person name="Chandos A."/>
            <person name="von Hippel F."/>
            <person name="Guiguen Y."/>
        </authorList>
    </citation>
    <scope>NUCLEOTIDE SEQUENCE</scope>
    <source>
        <strain evidence="1">YG-Jan2019</strain>
    </source>
</reference>